<evidence type="ECO:0000313" key="3">
    <source>
        <dbReference type="EMBL" id="AAS45093.1"/>
    </source>
</evidence>
<dbReference type="InterPro" id="IPR026262">
    <property type="entry name" value="DinJ"/>
</dbReference>
<dbReference type="PIRSF" id="PIRSF003108">
    <property type="entry name" value="DinJ"/>
    <property type="match status" value="1"/>
</dbReference>
<evidence type="ECO:0000256" key="2">
    <source>
        <dbReference type="ARBA" id="ARBA00022649"/>
    </source>
</evidence>
<dbReference type="Pfam" id="PF04221">
    <property type="entry name" value="RelB"/>
    <property type="match status" value="1"/>
</dbReference>
<protein>
    <submittedName>
        <fullName evidence="3">DNA damage-inducible protein</fullName>
    </submittedName>
</protein>
<dbReference type="PANTHER" id="PTHR38781:SF1">
    <property type="entry name" value="ANTITOXIN DINJ-RELATED"/>
    <property type="match status" value="1"/>
</dbReference>
<dbReference type="AlphaFoldDB" id="Q6WB70"/>
<comment type="similarity">
    <text evidence="1">Belongs to the RelB/DinJ antitoxin family.</text>
</comment>
<accession>Q6WB70</accession>
<proteinExistence type="inferred from homology"/>
<dbReference type="NCBIfam" id="TIGR02384">
    <property type="entry name" value="RelB_DinJ"/>
    <property type="match status" value="1"/>
</dbReference>
<name>Q6WB70_ALCFA</name>
<dbReference type="PANTHER" id="PTHR38781">
    <property type="entry name" value="ANTITOXIN DINJ-RELATED"/>
    <property type="match status" value="1"/>
</dbReference>
<evidence type="ECO:0000256" key="1">
    <source>
        <dbReference type="ARBA" id="ARBA00010562"/>
    </source>
</evidence>
<reference evidence="3" key="1">
    <citation type="submission" date="2003-04" db="EMBL/GenBank/DDBJ databases">
        <title>Genes for Arsenite Oxidation from Alcaligenes faecalis.</title>
        <authorList>
            <person name="Silver S."/>
            <person name="Phung L.T."/>
            <person name="Malo B.J."/>
        </authorList>
    </citation>
    <scope>NUCLEOTIDE SEQUENCE</scope>
    <source>
        <strain evidence="3">NCIB 8687</strain>
    </source>
</reference>
<keyword evidence="2" id="KW-1277">Toxin-antitoxin system</keyword>
<sequence>MYLNNTQLETLMATTTMVHVRVDEKIKAQATETLASMGLTVSDAVRVFLTRVVADNELPFAVKAPNARTRAAMAEAREIIKNRRARFNNSESLIDDLEKASRK</sequence>
<dbReference type="InterPro" id="IPR007337">
    <property type="entry name" value="RelB/DinJ"/>
</dbReference>
<dbReference type="GO" id="GO:0015643">
    <property type="term" value="F:toxic substance binding"/>
    <property type="evidence" value="ECO:0007669"/>
    <property type="project" value="InterPro"/>
</dbReference>
<dbReference type="GO" id="GO:0000987">
    <property type="term" value="F:cis-regulatory region sequence-specific DNA binding"/>
    <property type="evidence" value="ECO:0007669"/>
    <property type="project" value="InterPro"/>
</dbReference>
<dbReference type="Gene3D" id="1.10.1220.10">
    <property type="entry name" value="Met repressor-like"/>
    <property type="match status" value="1"/>
</dbReference>
<dbReference type="GO" id="GO:0006351">
    <property type="term" value="P:DNA-templated transcription"/>
    <property type="evidence" value="ECO:0007669"/>
    <property type="project" value="TreeGrafter"/>
</dbReference>
<dbReference type="GO" id="GO:0006355">
    <property type="term" value="P:regulation of DNA-templated transcription"/>
    <property type="evidence" value="ECO:0007669"/>
    <property type="project" value="InterPro"/>
</dbReference>
<dbReference type="EMBL" id="AY297781">
    <property type="protein sequence ID" value="AAS45093.1"/>
    <property type="molecule type" value="Genomic_DNA"/>
</dbReference>
<organism evidence="3">
    <name type="scientific">Alcaligenes faecalis</name>
    <dbReference type="NCBI Taxonomy" id="511"/>
    <lineage>
        <taxon>Bacteria</taxon>
        <taxon>Pseudomonadati</taxon>
        <taxon>Pseudomonadota</taxon>
        <taxon>Betaproteobacteria</taxon>
        <taxon>Burkholderiales</taxon>
        <taxon>Alcaligenaceae</taxon>
        <taxon>Alcaligenes</taxon>
    </lineage>
</organism>
<dbReference type="InterPro" id="IPR013321">
    <property type="entry name" value="Arc_rbn_hlx_hlx"/>
</dbReference>
<dbReference type="GO" id="GO:0044010">
    <property type="term" value="P:single-species biofilm formation"/>
    <property type="evidence" value="ECO:0007669"/>
    <property type="project" value="InterPro"/>
</dbReference>